<dbReference type="SUPFAM" id="SSF50346">
    <property type="entry name" value="PRC-barrel domain"/>
    <property type="match status" value="1"/>
</dbReference>
<reference evidence="2 3" key="1">
    <citation type="submission" date="2017-05" db="EMBL/GenBank/DDBJ databases">
        <title>Isolation of Rhodococcus sp. S2-17 biodegrading of BP-3.</title>
        <authorList>
            <person name="Lee Y."/>
            <person name="Kim K.H."/>
            <person name="Chun B.H."/>
            <person name="Jung H.S."/>
            <person name="Jeon C.O."/>
        </authorList>
    </citation>
    <scope>NUCLEOTIDE SEQUENCE [LARGE SCALE GENOMIC DNA]</scope>
    <source>
        <strain evidence="2 3">S2-17</strain>
    </source>
</reference>
<name>A0A2S2C2B4_9NOCA</name>
<dbReference type="PANTHER" id="PTHR36505:SF1">
    <property type="entry name" value="BLR1072 PROTEIN"/>
    <property type="match status" value="1"/>
</dbReference>
<proteinExistence type="predicted"/>
<dbReference type="Gene3D" id="3.90.50.10">
    <property type="entry name" value="Photosynthetic Reaction Center, subunit H, domain 2"/>
    <property type="match status" value="1"/>
</dbReference>
<dbReference type="Pfam" id="PF05239">
    <property type="entry name" value="PRC"/>
    <property type="match status" value="1"/>
</dbReference>
<gene>
    <name evidence="2" type="ORF">CBI38_28535</name>
</gene>
<keyword evidence="3" id="KW-1185">Reference proteome</keyword>
<feature type="domain" description="PRC-barrel" evidence="1">
    <location>
        <begin position="24"/>
        <end position="95"/>
    </location>
</feature>
<accession>A0A2S2C2B4</accession>
<dbReference type="AlphaFoldDB" id="A0A2S2C2B4"/>
<dbReference type="InterPro" id="IPR014747">
    <property type="entry name" value="Bac_photo_RC_H_C"/>
</dbReference>
<dbReference type="GO" id="GO:0019684">
    <property type="term" value="P:photosynthesis, light reaction"/>
    <property type="evidence" value="ECO:0007669"/>
    <property type="project" value="InterPro"/>
</dbReference>
<dbReference type="Proteomes" id="UP000245711">
    <property type="component" value="Chromosome"/>
</dbReference>
<dbReference type="OrthoDB" id="3712018at2"/>
<organism evidence="2 3">
    <name type="scientific">Rhodococcus oxybenzonivorans</name>
    <dbReference type="NCBI Taxonomy" id="1990687"/>
    <lineage>
        <taxon>Bacteria</taxon>
        <taxon>Bacillati</taxon>
        <taxon>Actinomycetota</taxon>
        <taxon>Actinomycetes</taxon>
        <taxon>Mycobacteriales</taxon>
        <taxon>Nocardiaceae</taxon>
        <taxon>Rhodococcus</taxon>
    </lineage>
</organism>
<dbReference type="EMBL" id="CP021354">
    <property type="protein sequence ID" value="AWK74924.1"/>
    <property type="molecule type" value="Genomic_DNA"/>
</dbReference>
<dbReference type="GO" id="GO:0030077">
    <property type="term" value="C:plasma membrane light-harvesting complex"/>
    <property type="evidence" value="ECO:0007669"/>
    <property type="project" value="InterPro"/>
</dbReference>
<dbReference type="RefSeq" id="WP_109334295.1">
    <property type="nucleotide sequence ID" value="NZ_CP021354.1"/>
</dbReference>
<dbReference type="KEGG" id="roz:CBI38_28535"/>
<evidence type="ECO:0000259" key="1">
    <source>
        <dbReference type="Pfam" id="PF05239"/>
    </source>
</evidence>
<protein>
    <submittedName>
        <fullName evidence="2">PRC-barrel domain-containing protein</fullName>
    </submittedName>
</protein>
<sequence>MEAENYSTLIDLDDTTLTLTNPLEDIRGEKVYDREGHEIGDVDGLLVDERENRVRFLRIGSGGFLGLGKTKRLIPVDAITRREAGEVHIDRTKENVAGSSPYDPELENAREYYAGLYGYYGYMPFWAPGYAPRGRW</sequence>
<dbReference type="InterPro" id="IPR027275">
    <property type="entry name" value="PRC-brl_dom"/>
</dbReference>
<dbReference type="PANTHER" id="PTHR36505">
    <property type="entry name" value="BLR1072 PROTEIN"/>
    <property type="match status" value="1"/>
</dbReference>
<evidence type="ECO:0000313" key="3">
    <source>
        <dbReference type="Proteomes" id="UP000245711"/>
    </source>
</evidence>
<evidence type="ECO:0000313" key="2">
    <source>
        <dbReference type="EMBL" id="AWK74924.1"/>
    </source>
</evidence>
<dbReference type="InterPro" id="IPR011033">
    <property type="entry name" value="PRC_barrel-like_sf"/>
</dbReference>